<feature type="transmembrane region" description="Helical" evidence="10">
    <location>
        <begin position="147"/>
        <end position="169"/>
    </location>
</feature>
<evidence type="ECO:0000256" key="2">
    <source>
        <dbReference type="ARBA" id="ARBA00022475"/>
    </source>
</evidence>
<sequence length="294" mass="32808">MNNTSSANVSIDVKPGLSLSALSGPEGIAWCTVSSLLSLFITVGNLLTIVLFAANKRVRKKSLYLVINMALADLLLGAFALPLYIYVSINNGYQFSLKIVNSTLARVYGLSYGISLWVSLTSAVSISCEKFYAVYWPFEHRTLTARTYHVALFVLWTLCLLKATAPFYLRSYNYFISHARSSYGVTAGSIICGSNIAIWRKFRHGNVTSQQKKRDEKNVRLTKTLMFSSILNSFCWVPLNIVLGALNESVSVPMRWVVIAMALNCCYAFINPVMYALRIPEFRQALALSCVTKR</sequence>
<accession>A0AAU9WPX5</accession>
<keyword evidence="5" id="KW-0297">G-protein coupled receptor</keyword>
<name>A0AAU9WPX5_9CNID</name>
<dbReference type="EMBL" id="CALNXJ010000018">
    <property type="protein sequence ID" value="CAH3121388.1"/>
    <property type="molecule type" value="Genomic_DNA"/>
</dbReference>
<dbReference type="PANTHER" id="PTHR24246:SF27">
    <property type="entry name" value="ADENOSINE RECEPTOR, ISOFORM A"/>
    <property type="match status" value="1"/>
</dbReference>
<dbReference type="Gene3D" id="1.20.1070.10">
    <property type="entry name" value="Rhodopsin 7-helix transmembrane proteins"/>
    <property type="match status" value="1"/>
</dbReference>
<reference evidence="12 13" key="1">
    <citation type="submission" date="2022-05" db="EMBL/GenBank/DDBJ databases">
        <authorList>
            <consortium name="Genoscope - CEA"/>
            <person name="William W."/>
        </authorList>
    </citation>
    <scope>NUCLEOTIDE SEQUENCE [LARGE SCALE GENOMIC DNA]</scope>
</reference>
<keyword evidence="8" id="KW-0325">Glycoprotein</keyword>
<dbReference type="GO" id="GO:0005886">
    <property type="term" value="C:plasma membrane"/>
    <property type="evidence" value="ECO:0007669"/>
    <property type="project" value="UniProtKB-SubCell"/>
</dbReference>
<evidence type="ECO:0000256" key="4">
    <source>
        <dbReference type="ARBA" id="ARBA00022989"/>
    </source>
</evidence>
<dbReference type="InterPro" id="IPR017452">
    <property type="entry name" value="GPCR_Rhodpsn_7TM"/>
</dbReference>
<dbReference type="Pfam" id="PF00001">
    <property type="entry name" value="7tm_1"/>
    <property type="match status" value="1"/>
</dbReference>
<keyword evidence="3 10" id="KW-0812">Transmembrane</keyword>
<dbReference type="PROSITE" id="PS50262">
    <property type="entry name" value="G_PROTEIN_RECEP_F1_2"/>
    <property type="match status" value="1"/>
</dbReference>
<keyword evidence="7" id="KW-0675">Receptor</keyword>
<evidence type="ECO:0000256" key="1">
    <source>
        <dbReference type="ARBA" id="ARBA00004651"/>
    </source>
</evidence>
<dbReference type="SUPFAM" id="SSF81321">
    <property type="entry name" value="Family A G protein-coupled receptor-like"/>
    <property type="match status" value="1"/>
</dbReference>
<evidence type="ECO:0000256" key="9">
    <source>
        <dbReference type="ARBA" id="ARBA00023224"/>
    </source>
</evidence>
<dbReference type="Proteomes" id="UP001159428">
    <property type="component" value="Unassembled WGS sequence"/>
</dbReference>
<evidence type="ECO:0000256" key="5">
    <source>
        <dbReference type="ARBA" id="ARBA00023040"/>
    </source>
</evidence>
<keyword evidence="4 10" id="KW-1133">Transmembrane helix</keyword>
<gene>
    <name evidence="12" type="ORF">PMEA_00009199</name>
</gene>
<protein>
    <recommendedName>
        <fullName evidence="11">G-protein coupled receptors family 1 profile domain-containing protein</fullName>
    </recommendedName>
</protein>
<feature type="transmembrane region" description="Helical" evidence="10">
    <location>
        <begin position="65"/>
        <end position="87"/>
    </location>
</feature>
<dbReference type="CDD" id="cd00637">
    <property type="entry name" value="7tm_classA_rhodopsin-like"/>
    <property type="match status" value="1"/>
</dbReference>
<dbReference type="PRINTS" id="PR00237">
    <property type="entry name" value="GPCRRHODOPSN"/>
</dbReference>
<evidence type="ECO:0000256" key="3">
    <source>
        <dbReference type="ARBA" id="ARBA00022692"/>
    </source>
</evidence>
<organism evidence="12 13">
    <name type="scientific">Pocillopora meandrina</name>
    <dbReference type="NCBI Taxonomy" id="46732"/>
    <lineage>
        <taxon>Eukaryota</taxon>
        <taxon>Metazoa</taxon>
        <taxon>Cnidaria</taxon>
        <taxon>Anthozoa</taxon>
        <taxon>Hexacorallia</taxon>
        <taxon>Scleractinia</taxon>
        <taxon>Astrocoeniina</taxon>
        <taxon>Pocilloporidae</taxon>
        <taxon>Pocillopora</taxon>
    </lineage>
</organism>
<feature type="domain" description="G-protein coupled receptors family 1 profile" evidence="11">
    <location>
        <begin position="44"/>
        <end position="275"/>
    </location>
</feature>
<evidence type="ECO:0000256" key="6">
    <source>
        <dbReference type="ARBA" id="ARBA00023136"/>
    </source>
</evidence>
<keyword evidence="6 10" id="KW-0472">Membrane</keyword>
<evidence type="ECO:0000256" key="7">
    <source>
        <dbReference type="ARBA" id="ARBA00023170"/>
    </source>
</evidence>
<evidence type="ECO:0000313" key="13">
    <source>
        <dbReference type="Proteomes" id="UP001159428"/>
    </source>
</evidence>
<feature type="transmembrane region" description="Helical" evidence="10">
    <location>
        <begin position="221"/>
        <end position="244"/>
    </location>
</feature>
<evidence type="ECO:0000256" key="8">
    <source>
        <dbReference type="ARBA" id="ARBA00023180"/>
    </source>
</evidence>
<comment type="subcellular location">
    <subcellularLocation>
        <location evidence="1">Cell membrane</location>
        <topology evidence="1">Multi-pass membrane protein</topology>
    </subcellularLocation>
</comment>
<feature type="transmembrane region" description="Helical" evidence="10">
    <location>
        <begin position="181"/>
        <end position="200"/>
    </location>
</feature>
<feature type="non-terminal residue" evidence="12">
    <location>
        <position position="294"/>
    </location>
</feature>
<keyword evidence="2" id="KW-1003">Cell membrane</keyword>
<dbReference type="InterPro" id="IPR000276">
    <property type="entry name" value="GPCR_Rhodpsn"/>
</dbReference>
<dbReference type="AlphaFoldDB" id="A0AAU9WPX5"/>
<feature type="transmembrane region" description="Helical" evidence="10">
    <location>
        <begin position="256"/>
        <end position="277"/>
    </location>
</feature>
<evidence type="ECO:0000256" key="10">
    <source>
        <dbReference type="SAM" id="Phobius"/>
    </source>
</evidence>
<dbReference type="PANTHER" id="PTHR24246">
    <property type="entry name" value="OLFACTORY RECEPTOR AND ADENOSINE RECEPTOR"/>
    <property type="match status" value="1"/>
</dbReference>
<keyword evidence="9" id="KW-0807">Transducer</keyword>
<proteinExistence type="predicted"/>
<keyword evidence="13" id="KW-1185">Reference proteome</keyword>
<dbReference type="GO" id="GO:0004930">
    <property type="term" value="F:G protein-coupled receptor activity"/>
    <property type="evidence" value="ECO:0007669"/>
    <property type="project" value="UniProtKB-KW"/>
</dbReference>
<evidence type="ECO:0000313" key="12">
    <source>
        <dbReference type="EMBL" id="CAH3121388.1"/>
    </source>
</evidence>
<feature type="transmembrane region" description="Helical" evidence="10">
    <location>
        <begin position="107"/>
        <end position="126"/>
    </location>
</feature>
<comment type="caution">
    <text evidence="12">The sequence shown here is derived from an EMBL/GenBank/DDBJ whole genome shotgun (WGS) entry which is preliminary data.</text>
</comment>
<evidence type="ECO:0000259" key="11">
    <source>
        <dbReference type="PROSITE" id="PS50262"/>
    </source>
</evidence>
<feature type="transmembrane region" description="Helical" evidence="10">
    <location>
        <begin position="27"/>
        <end position="53"/>
    </location>
</feature>